<comment type="subcellular location">
    <subcellularLocation>
        <location evidence="1">Secreted</location>
        <location evidence="1">Extracellular space</location>
        <location evidence="1">Extracellular matrix</location>
    </subcellularLocation>
</comment>
<evidence type="ECO:0000256" key="10">
    <source>
        <dbReference type="PROSITE-ProRule" id="PRU00076"/>
    </source>
</evidence>
<evidence type="ECO:0000256" key="7">
    <source>
        <dbReference type="ARBA" id="ARBA00023180"/>
    </source>
</evidence>
<dbReference type="PANTHER" id="PTHR24034">
    <property type="entry name" value="EGF-LIKE DOMAIN-CONTAINING PROTEIN"/>
    <property type="match status" value="1"/>
</dbReference>
<reference evidence="14" key="2">
    <citation type="submission" date="2025-08" db="UniProtKB">
        <authorList>
            <consortium name="Ensembl"/>
        </authorList>
    </citation>
    <scope>IDENTIFICATION</scope>
</reference>
<evidence type="ECO:0000256" key="11">
    <source>
        <dbReference type="SAM" id="MobiDB-lite"/>
    </source>
</evidence>
<dbReference type="Gene3D" id="3.90.290.10">
    <property type="entry name" value="TGF-beta binding (TB) domain"/>
    <property type="match status" value="1"/>
</dbReference>
<dbReference type="SUPFAM" id="SSF57196">
    <property type="entry name" value="EGF/Laminin"/>
    <property type="match status" value="1"/>
</dbReference>
<reference evidence="14" key="1">
    <citation type="submission" date="2021-06" db="EMBL/GenBank/DDBJ databases">
        <authorList>
            <consortium name="Wellcome Sanger Institute Data Sharing"/>
        </authorList>
    </citation>
    <scope>NUCLEOTIDE SEQUENCE [LARGE SCALE GENOMIC DNA]</scope>
</reference>
<evidence type="ECO:0000259" key="12">
    <source>
        <dbReference type="PROSITE" id="PS50026"/>
    </source>
</evidence>
<dbReference type="InterPro" id="IPR036773">
    <property type="entry name" value="TB_dom_sf"/>
</dbReference>
<comment type="similarity">
    <text evidence="9">Belongs to the LTBP family.</text>
</comment>
<dbReference type="PROSITE" id="PS00010">
    <property type="entry name" value="ASX_HYDROXYL"/>
    <property type="match status" value="1"/>
</dbReference>
<dbReference type="Proteomes" id="UP000694620">
    <property type="component" value="Chromosome 1"/>
</dbReference>
<name>A0A8C4RE87_ERPCA</name>
<protein>
    <recommendedName>
        <fullName evidence="16">Latent transforming growth factor beta binding protein 2</fullName>
    </recommendedName>
</protein>
<keyword evidence="6" id="KW-1015">Disulfide bond</keyword>
<keyword evidence="15" id="KW-1185">Reference proteome</keyword>
<dbReference type="SUPFAM" id="SSF57581">
    <property type="entry name" value="TB module/8-cys domain"/>
    <property type="match status" value="1"/>
</dbReference>
<feature type="region of interest" description="Disordered" evidence="11">
    <location>
        <begin position="175"/>
        <end position="232"/>
    </location>
</feature>
<dbReference type="GO" id="GO:0005509">
    <property type="term" value="F:calcium ion binding"/>
    <property type="evidence" value="ECO:0007669"/>
    <property type="project" value="InterPro"/>
</dbReference>
<keyword evidence="3 10" id="KW-0245">EGF-like domain</keyword>
<evidence type="ECO:0000313" key="15">
    <source>
        <dbReference type="Proteomes" id="UP000694620"/>
    </source>
</evidence>
<keyword evidence="8" id="KW-0340">Growth factor binding</keyword>
<dbReference type="FunFam" id="2.10.25.10:FF:000046">
    <property type="entry name" value="Latent-transforming growth factor beta-binding protein 1 isoform x2"/>
    <property type="match status" value="1"/>
</dbReference>
<dbReference type="InterPro" id="IPR001881">
    <property type="entry name" value="EGF-like_Ca-bd_dom"/>
</dbReference>
<dbReference type="SMART" id="SM00181">
    <property type="entry name" value="EGF"/>
    <property type="match status" value="3"/>
</dbReference>
<evidence type="ECO:0000256" key="3">
    <source>
        <dbReference type="ARBA" id="ARBA00022536"/>
    </source>
</evidence>
<dbReference type="PROSITE" id="PS01187">
    <property type="entry name" value="EGF_CA"/>
    <property type="match status" value="2"/>
</dbReference>
<dbReference type="InterPro" id="IPR050751">
    <property type="entry name" value="ECM_structural_protein"/>
</dbReference>
<feature type="domain" description="EGF-like" evidence="12">
    <location>
        <begin position="302"/>
        <end position="346"/>
    </location>
</feature>
<dbReference type="CDD" id="cd00054">
    <property type="entry name" value="EGF_CA"/>
    <property type="match status" value="3"/>
</dbReference>
<evidence type="ECO:0000259" key="13">
    <source>
        <dbReference type="PROSITE" id="PS51364"/>
    </source>
</evidence>
<dbReference type="InterPro" id="IPR000152">
    <property type="entry name" value="EGF-type_Asp/Asn_hydroxyl_site"/>
</dbReference>
<evidence type="ECO:0000256" key="9">
    <source>
        <dbReference type="ARBA" id="ARBA00038081"/>
    </source>
</evidence>
<evidence type="ECO:0008006" key="16">
    <source>
        <dbReference type="Google" id="ProtNLM"/>
    </source>
</evidence>
<dbReference type="InterPro" id="IPR049883">
    <property type="entry name" value="NOTCH1_EGF-like"/>
</dbReference>
<keyword evidence="2" id="KW-0272">Extracellular matrix</keyword>
<evidence type="ECO:0000256" key="4">
    <source>
        <dbReference type="ARBA" id="ARBA00022729"/>
    </source>
</evidence>
<dbReference type="InterPro" id="IPR018097">
    <property type="entry name" value="EGF_Ca-bd_CS"/>
</dbReference>
<dbReference type="InterPro" id="IPR017878">
    <property type="entry name" value="TB_dom"/>
</dbReference>
<keyword evidence="7" id="KW-0325">Glycoprotein</keyword>
<dbReference type="InterPro" id="IPR009030">
    <property type="entry name" value="Growth_fac_rcpt_cys_sf"/>
</dbReference>
<evidence type="ECO:0000256" key="1">
    <source>
        <dbReference type="ARBA" id="ARBA00004498"/>
    </source>
</evidence>
<dbReference type="SUPFAM" id="SSF57184">
    <property type="entry name" value="Growth factor receptor domain"/>
    <property type="match status" value="1"/>
</dbReference>
<dbReference type="Ensembl" id="ENSECRT00000000146.1">
    <property type="protein sequence ID" value="ENSECRP00000000140.1"/>
    <property type="gene ID" value="ENSECRG00000000100.1"/>
</dbReference>
<dbReference type="Pfam" id="PF07645">
    <property type="entry name" value="EGF_CA"/>
    <property type="match status" value="2"/>
</dbReference>
<evidence type="ECO:0000256" key="5">
    <source>
        <dbReference type="ARBA" id="ARBA00022737"/>
    </source>
</evidence>
<reference evidence="14" key="3">
    <citation type="submission" date="2025-09" db="UniProtKB">
        <authorList>
            <consortium name="Ensembl"/>
        </authorList>
    </citation>
    <scope>IDENTIFICATION</scope>
</reference>
<evidence type="ECO:0000256" key="2">
    <source>
        <dbReference type="ARBA" id="ARBA00022530"/>
    </source>
</evidence>
<dbReference type="GeneTree" id="ENSGT00940000158234"/>
<dbReference type="GO" id="GO:0019838">
    <property type="term" value="F:growth factor binding"/>
    <property type="evidence" value="ECO:0007669"/>
    <property type="project" value="UniProtKB-KW"/>
</dbReference>
<proteinExistence type="inferred from homology"/>
<accession>A0A8C4RE87</accession>
<evidence type="ECO:0000256" key="8">
    <source>
        <dbReference type="ARBA" id="ARBA00023183"/>
    </source>
</evidence>
<evidence type="ECO:0000313" key="14">
    <source>
        <dbReference type="Ensembl" id="ENSECRP00000000140.1"/>
    </source>
</evidence>
<feature type="domain" description="EGF-like" evidence="12">
    <location>
        <begin position="261"/>
        <end position="297"/>
    </location>
</feature>
<dbReference type="Pfam" id="PF00008">
    <property type="entry name" value="EGF"/>
    <property type="match status" value="1"/>
</dbReference>
<dbReference type="PROSITE" id="PS51364">
    <property type="entry name" value="TB"/>
    <property type="match status" value="1"/>
</dbReference>
<dbReference type="AlphaFoldDB" id="A0A8C4RE87"/>
<keyword evidence="2" id="KW-0964">Secreted</keyword>
<dbReference type="Gene3D" id="2.10.25.10">
    <property type="entry name" value="Laminin"/>
    <property type="match status" value="3"/>
</dbReference>
<dbReference type="Pfam" id="PF00683">
    <property type="entry name" value="TB"/>
    <property type="match status" value="1"/>
</dbReference>
<keyword evidence="5" id="KW-0677">Repeat</keyword>
<dbReference type="FunFam" id="2.10.25.10:FF:000115">
    <property type="entry name" value="latent-transforming growth factor beta-binding protein 4 isoform X2"/>
    <property type="match status" value="1"/>
</dbReference>
<organism evidence="14 15">
    <name type="scientific">Erpetoichthys calabaricus</name>
    <name type="common">Rope fish</name>
    <name type="synonym">Calamoichthys calabaricus</name>
    <dbReference type="NCBI Taxonomy" id="27687"/>
    <lineage>
        <taxon>Eukaryota</taxon>
        <taxon>Metazoa</taxon>
        <taxon>Chordata</taxon>
        <taxon>Craniata</taxon>
        <taxon>Vertebrata</taxon>
        <taxon>Euteleostomi</taxon>
        <taxon>Actinopterygii</taxon>
        <taxon>Polypteriformes</taxon>
        <taxon>Polypteridae</taxon>
        <taxon>Erpetoichthys</taxon>
    </lineage>
</organism>
<dbReference type="SMART" id="SM00179">
    <property type="entry name" value="EGF_CA"/>
    <property type="match status" value="3"/>
</dbReference>
<dbReference type="InterPro" id="IPR000742">
    <property type="entry name" value="EGF"/>
</dbReference>
<dbReference type="FunFam" id="2.10.25.10:FF:000056">
    <property type="entry name" value="Latent-transforming growth factor beta-binding protein 3 isoform 2"/>
    <property type="match status" value="1"/>
</dbReference>
<feature type="compositionally biased region" description="Polar residues" evidence="11">
    <location>
        <begin position="198"/>
        <end position="213"/>
    </location>
</feature>
<evidence type="ECO:0000256" key="6">
    <source>
        <dbReference type="ARBA" id="ARBA00023157"/>
    </source>
</evidence>
<feature type="compositionally biased region" description="Pro residues" evidence="11">
    <location>
        <begin position="216"/>
        <end position="225"/>
    </location>
</feature>
<dbReference type="PANTHER" id="PTHR24034:SF140">
    <property type="entry name" value="LATENT-TRANSFORMING GROWTH FACTOR BETA-BINDING PROTEIN 1"/>
    <property type="match status" value="1"/>
</dbReference>
<dbReference type="PROSITE" id="PS50026">
    <property type="entry name" value="EGF_3"/>
    <property type="match status" value="2"/>
</dbReference>
<keyword evidence="4" id="KW-0732">Signal</keyword>
<feature type="domain" description="TB" evidence="13">
    <location>
        <begin position="126"/>
        <end position="174"/>
    </location>
</feature>
<comment type="caution">
    <text evidence="10">Lacks conserved residue(s) required for the propagation of feature annotation.</text>
</comment>
<dbReference type="PROSITE" id="PS01186">
    <property type="entry name" value="EGF_2"/>
    <property type="match status" value="1"/>
</dbReference>
<sequence>MACSCHTCSHVFCCSVLHSTTVCSQGAALGGLAVAIGFSGFALRDLSIFSPFLPLKLASEKIKQLFSVLFFSFSDNNECLEEGACLGSHCVNTVGSYYCTCQPPQIYDPIRRVCVSNTSQSDENLSICWVELGENLECRRILMERQTTFTECCCLYGEAWSLECALCPDRNSEDPSYESLAPETGPVLVDPVYEPGGRQSSRTGFGSRSSQSAGPPVVPIEPQPGEPWLQYRPRERVPYQEYPGQPLRRTRTEYEGYEGLSADECGILHGCENGRCIRVPEGYTCDCYDGYQLEMTTMACIDINECDEADDPATLCMNGQCVNTDGSYRCVCLRGFIMSLQPNYCIPALPQE</sequence>